<evidence type="ECO:0000313" key="2">
    <source>
        <dbReference type="EMBL" id="ASF00800.1"/>
    </source>
</evidence>
<proteinExistence type="predicted"/>
<keyword evidence="1" id="KW-0472">Membrane</keyword>
<protein>
    <submittedName>
        <fullName evidence="2">Putative baseplate J family protein</fullName>
    </submittedName>
</protein>
<accession>A0A218MNB6</accession>
<dbReference type="EMBL" id="KY052856">
    <property type="protein sequence ID" value="ASF00800.1"/>
    <property type="molecule type" value="Genomic_DNA"/>
</dbReference>
<keyword evidence="1" id="KW-1133">Transmembrane helix</keyword>
<sequence length="549" mass="61159">MISALKDFKDKEGKPLITDLSEGNIFVIIISLFAAIAEVLHYYIDNMAREAFLTTARKYSSVVNQGLLVDYHAHLANPATVDVILSRELQGANTGAKVNIPKGLVFIDIFGNHWENTQDVKWDNNSSNCILSLVQHEFIEDTPLNNQIYPGGNLILENNLGDSFIEHKGVQLTLNNDTWTQVDTFAYSKPTDKHFMVTIDESSNPIIIFGDGKFGKIPDVGQKITVKYYVTKGEKGNINSNSIIKVPSSLTTILLTATCNNPNSAGDGKNYEDMELLRSHVAIQARTMGIIVTRNDLIDCVKSIPGIKDAKLEEIFNRKLNLYISPSTGDTTVSSEMISKVSNIIQDKNMLANRVTVKSAGVSKIHLSLNITGKPSYKSSQIYNEVLMALYDSYSGNTSKIGGNIRVSDIYALLDNLPSVDYLYINKFFISPWPKIIKGDIQLDLELNDIEKANGSMTYLIIMRVDNTFNLRSTSGNFVIENQQISNNILIEDTKNGFKFSISIKGTYNLGSRYEFTISEPNVDYEDTGFNQIVFDDPSLLNTNIKETL</sequence>
<keyword evidence="1" id="KW-0812">Transmembrane</keyword>
<reference evidence="2" key="2">
    <citation type="journal article" date="2017" name="Nat. Commun.">
        <title>Single-virus genomics reveals hidden cosmopolitan and abundant viruses.</title>
        <authorList>
            <person name="Martinez-Hernandez F."/>
            <person name="Fornas O."/>
            <person name="Lluesma Gomez M."/>
            <person name="Bolduc B."/>
            <person name="de la Cruz Pena M.J."/>
            <person name="Martinez J.M."/>
            <person name="Anton J."/>
            <person name="Gasol J.M."/>
            <person name="Rosselli R."/>
            <person name="Rodriguez-Valera F."/>
            <person name="Sullivan M.B."/>
            <person name="Acinas S.G."/>
            <person name="Martinez-Garcia M."/>
        </authorList>
    </citation>
    <scope>NUCLEOTIDE SEQUENCE</scope>
</reference>
<feature type="transmembrane region" description="Helical" evidence="1">
    <location>
        <begin position="25"/>
        <end position="44"/>
    </location>
</feature>
<name>A0A218MNB6_9VIRU</name>
<evidence type="ECO:0000256" key="1">
    <source>
        <dbReference type="SAM" id="Phobius"/>
    </source>
</evidence>
<reference evidence="2" key="1">
    <citation type="submission" date="2016-10" db="EMBL/GenBank/DDBJ databases">
        <authorList>
            <person name="Varghese N."/>
        </authorList>
    </citation>
    <scope>NUCLEOTIDE SEQUENCE</scope>
</reference>
<organism evidence="2">
    <name type="scientific">uncultured virus</name>
    <dbReference type="NCBI Taxonomy" id="340016"/>
    <lineage>
        <taxon>Viruses</taxon>
        <taxon>environmental samples</taxon>
    </lineage>
</organism>